<evidence type="ECO:0000313" key="2">
    <source>
        <dbReference type="EMBL" id="MBX42907.1"/>
    </source>
</evidence>
<proteinExistence type="predicted"/>
<dbReference type="AlphaFoldDB" id="A0A2P2NKB1"/>
<name>A0A2P2NKB1_RHIMU</name>
<keyword evidence="1" id="KW-0732">Signal</keyword>
<feature type="chain" id="PRO_5015194996" evidence="1">
    <location>
        <begin position="21"/>
        <end position="45"/>
    </location>
</feature>
<sequence length="45" mass="4927">MLKDLSFFFLSCLVGRTLQAFVFPSVEAPSSSPIYIVFVLNSALA</sequence>
<dbReference type="EMBL" id="GGEC01062423">
    <property type="protein sequence ID" value="MBX42907.1"/>
    <property type="molecule type" value="Transcribed_RNA"/>
</dbReference>
<protein>
    <submittedName>
        <fullName evidence="2">Uncharacterized protein</fullName>
    </submittedName>
</protein>
<accession>A0A2P2NKB1</accession>
<feature type="signal peptide" evidence="1">
    <location>
        <begin position="1"/>
        <end position="20"/>
    </location>
</feature>
<organism evidence="2">
    <name type="scientific">Rhizophora mucronata</name>
    <name type="common">Asiatic mangrove</name>
    <dbReference type="NCBI Taxonomy" id="61149"/>
    <lineage>
        <taxon>Eukaryota</taxon>
        <taxon>Viridiplantae</taxon>
        <taxon>Streptophyta</taxon>
        <taxon>Embryophyta</taxon>
        <taxon>Tracheophyta</taxon>
        <taxon>Spermatophyta</taxon>
        <taxon>Magnoliopsida</taxon>
        <taxon>eudicotyledons</taxon>
        <taxon>Gunneridae</taxon>
        <taxon>Pentapetalae</taxon>
        <taxon>rosids</taxon>
        <taxon>fabids</taxon>
        <taxon>Malpighiales</taxon>
        <taxon>Rhizophoraceae</taxon>
        <taxon>Rhizophora</taxon>
    </lineage>
</organism>
<evidence type="ECO:0000256" key="1">
    <source>
        <dbReference type="SAM" id="SignalP"/>
    </source>
</evidence>
<reference evidence="2" key="1">
    <citation type="submission" date="2018-02" db="EMBL/GenBank/DDBJ databases">
        <title>Rhizophora mucronata_Transcriptome.</title>
        <authorList>
            <person name="Meera S.P."/>
            <person name="Sreeshan A."/>
            <person name="Augustine A."/>
        </authorList>
    </citation>
    <scope>NUCLEOTIDE SEQUENCE</scope>
    <source>
        <tissue evidence="2">Leaf</tissue>
    </source>
</reference>